<dbReference type="GO" id="GO:0016020">
    <property type="term" value="C:membrane"/>
    <property type="evidence" value="ECO:0007669"/>
    <property type="project" value="InterPro"/>
</dbReference>
<dbReference type="EMBL" id="QHCT01000001">
    <property type="protein sequence ID" value="RHX92847.1"/>
    <property type="molecule type" value="Genomic_DNA"/>
</dbReference>
<organism evidence="6 7">
    <name type="scientific">Leptospira stimsonii</name>
    <dbReference type="NCBI Taxonomy" id="2202203"/>
    <lineage>
        <taxon>Bacteria</taxon>
        <taxon>Pseudomonadati</taxon>
        <taxon>Spirochaetota</taxon>
        <taxon>Spirochaetia</taxon>
        <taxon>Leptospirales</taxon>
        <taxon>Leptospiraceae</taxon>
        <taxon>Leptospira</taxon>
    </lineage>
</organism>
<evidence type="ECO:0000256" key="5">
    <source>
        <dbReference type="SAM" id="Phobius"/>
    </source>
</evidence>
<dbReference type="SMART" id="SM00191">
    <property type="entry name" value="Int_alpha"/>
    <property type="match status" value="7"/>
</dbReference>
<dbReference type="PANTHER" id="PTHR36220">
    <property type="entry name" value="UNNAMED PRODUCT"/>
    <property type="match status" value="1"/>
</dbReference>
<sequence length="648" mass="69265">MDQPLTLTIPCIGQEHRMRFKDKTFKSSNCQAEFGSKIIFQRPATGFFSSNRFRISLYSLLLFLCFYVFPGCLQGGFGTPAYINLFSFEEGPVSDLRYPVSSYQYTTHTRIPTFRPSVSGTPTEFLITPELPSGITLDANTGVISGIPNVRLPSTEYTITAKNASGSTSTQFTLSPTLFLWNEGSYLKASNSDSSDSLGYAVALDGDTLVVGAYLESSSQTTITNGSGASSDNTADGSGAVYVYRRNGESWFQEAYIKASNAEAWDSFGFSVAIHGNTIAIGAIGESSNQTTITNGNTSSADNSAPFAGAVYVYRRTGTIWNQEAYLKASNAEAGDSFGYCVTLHGDTIAVGAYAEASNQNTITNGNAASADNSNMNSGAVYVYKRIGTNWDQEAYIKAVNGEAGDIFGYSLSLFGNTLAVGAPSESSNQTTITNGTTASTNNSSFNSGAVYVYVRTGTTWDQEAYLKAASVPPTPGQQLGITVSIYGDTIAASATQSNEGAVHVFVRNAGAWTREAEIRAANPGSVNYFGFSLSIYEDTIAVGTYWEDGNENRILNGTTASTDNSLPGSGAVYVYQRSGTTWAQQSYIKAKNVQSNDWFGYSVAISDDTLIAGAPQEDGSQTTNTNGPLQTWNELKPDSGAVYIYNR</sequence>
<dbReference type="Pfam" id="PF14312">
    <property type="entry name" value="FG-GAP_2"/>
    <property type="match status" value="6"/>
</dbReference>
<keyword evidence="1" id="KW-0732">Signal</keyword>
<dbReference type="Proteomes" id="UP000265798">
    <property type="component" value="Unassembled WGS sequence"/>
</dbReference>
<evidence type="ECO:0008006" key="8">
    <source>
        <dbReference type="Google" id="ProtNLM"/>
    </source>
</evidence>
<feature type="transmembrane region" description="Helical" evidence="5">
    <location>
        <begin position="57"/>
        <end position="77"/>
    </location>
</feature>
<dbReference type="SUPFAM" id="SSF69318">
    <property type="entry name" value="Integrin alpha N-terminal domain"/>
    <property type="match status" value="2"/>
</dbReference>
<comment type="caution">
    <text evidence="6">The sequence shown here is derived from an EMBL/GenBank/DDBJ whole genome shotgun (WGS) entry which is preliminary data.</text>
</comment>
<proteinExistence type="predicted"/>
<dbReference type="GO" id="GO:0005509">
    <property type="term" value="F:calcium ion binding"/>
    <property type="evidence" value="ECO:0007669"/>
    <property type="project" value="InterPro"/>
</dbReference>
<accession>A0A396ZGH4</accession>
<keyword evidence="2" id="KW-0677">Repeat</keyword>
<dbReference type="InterPro" id="IPR013519">
    <property type="entry name" value="Int_alpha_beta-p"/>
</dbReference>
<dbReference type="PANTHER" id="PTHR36220:SF1">
    <property type="entry name" value="GAMMA TUBULIN COMPLEX COMPONENT C-TERMINAL DOMAIN-CONTAINING PROTEIN"/>
    <property type="match status" value="1"/>
</dbReference>
<keyword evidence="5" id="KW-0812">Transmembrane</keyword>
<dbReference type="SUPFAM" id="SSF49313">
    <property type="entry name" value="Cadherin-like"/>
    <property type="match status" value="1"/>
</dbReference>
<keyword evidence="3" id="KW-0325">Glycoprotein</keyword>
<keyword evidence="5" id="KW-1133">Transmembrane helix</keyword>
<evidence type="ECO:0000313" key="7">
    <source>
        <dbReference type="Proteomes" id="UP000265798"/>
    </source>
</evidence>
<dbReference type="Gene3D" id="2.130.10.130">
    <property type="entry name" value="Integrin alpha, N-terminal"/>
    <property type="match status" value="5"/>
</dbReference>
<dbReference type="Pfam" id="PF05345">
    <property type="entry name" value="He_PIG"/>
    <property type="match status" value="1"/>
</dbReference>
<reference evidence="7" key="1">
    <citation type="submission" date="2018-05" db="EMBL/GenBank/DDBJ databases">
        <title>Leptospira yasudae sp. nov. and Leptospira stimsonii sp. nov., two pathogenic species of the genus Leptospira isolated from environmental sources.</title>
        <authorList>
            <person name="Casanovas-Massana A."/>
            <person name="Hamond C."/>
            <person name="Santos L.A."/>
            <person name="Hacker K.P."/>
            <person name="Balassiano I."/>
            <person name="Medeiros M.A."/>
            <person name="Reis M.G."/>
            <person name="Ko A.I."/>
            <person name="Wunder E.A."/>
        </authorList>
    </citation>
    <scope>NUCLEOTIDE SEQUENCE [LARGE SCALE GENOMIC DNA]</scope>
    <source>
        <strain evidence="7">Yale</strain>
    </source>
</reference>
<keyword evidence="5" id="KW-0472">Membrane</keyword>
<dbReference type="InterPro" id="IPR028994">
    <property type="entry name" value="Integrin_alpha_N"/>
</dbReference>
<evidence type="ECO:0000256" key="4">
    <source>
        <dbReference type="SAM" id="MobiDB-lite"/>
    </source>
</evidence>
<name>A0A396ZGH4_9LEPT</name>
<feature type="compositionally biased region" description="Polar residues" evidence="4">
    <location>
        <begin position="619"/>
        <end position="633"/>
    </location>
</feature>
<evidence type="ECO:0000256" key="1">
    <source>
        <dbReference type="ARBA" id="ARBA00022729"/>
    </source>
</evidence>
<evidence type="ECO:0000256" key="3">
    <source>
        <dbReference type="ARBA" id="ARBA00023180"/>
    </source>
</evidence>
<dbReference type="InterPro" id="IPR013517">
    <property type="entry name" value="FG-GAP"/>
</dbReference>
<dbReference type="InterPro" id="IPR015919">
    <property type="entry name" value="Cadherin-like_sf"/>
</dbReference>
<evidence type="ECO:0000256" key="2">
    <source>
        <dbReference type="ARBA" id="ARBA00022737"/>
    </source>
</evidence>
<dbReference type="AlphaFoldDB" id="A0A396ZGH4"/>
<gene>
    <name evidence="6" type="ORF">DLM75_06690</name>
</gene>
<feature type="region of interest" description="Disordered" evidence="4">
    <location>
        <begin position="614"/>
        <end position="633"/>
    </location>
</feature>
<evidence type="ECO:0000313" key="6">
    <source>
        <dbReference type="EMBL" id="RHX92847.1"/>
    </source>
</evidence>
<protein>
    <recommendedName>
        <fullName evidence="8">Dystroglycan-type cadherin-like domain-containing protein</fullName>
    </recommendedName>
</protein>